<feature type="transmembrane region" description="Helical" evidence="1">
    <location>
        <begin position="12"/>
        <end position="31"/>
    </location>
</feature>
<dbReference type="AlphaFoldDB" id="A0A382L3Q0"/>
<keyword evidence="1" id="KW-0472">Membrane</keyword>
<dbReference type="GO" id="GO:0004129">
    <property type="term" value="F:cytochrome-c oxidase activity"/>
    <property type="evidence" value="ECO:0007669"/>
    <property type="project" value="InterPro"/>
</dbReference>
<gene>
    <name evidence="2" type="ORF">METZ01_LOCUS284093</name>
</gene>
<name>A0A382L3Q0_9ZZZZ</name>
<sequence length="73" mass="8107">MDLIYKKDPQLSVIAILIVTASIIMLFGTIISSLYVLKVRTQVPFTLNSEALLLGLVNTVILIFSSLSYQKYA</sequence>
<dbReference type="GO" id="GO:0022904">
    <property type="term" value="P:respiratory electron transport chain"/>
    <property type="evidence" value="ECO:0007669"/>
    <property type="project" value="InterPro"/>
</dbReference>
<dbReference type="InterPro" id="IPR013833">
    <property type="entry name" value="Cyt_c_oxidase_su3_a-hlx"/>
</dbReference>
<dbReference type="Gene3D" id="1.20.120.80">
    <property type="entry name" value="Cytochrome c oxidase, subunit III, four-helix bundle"/>
    <property type="match status" value="1"/>
</dbReference>
<reference evidence="2" key="1">
    <citation type="submission" date="2018-05" db="EMBL/GenBank/DDBJ databases">
        <authorList>
            <person name="Lanie J.A."/>
            <person name="Ng W.-L."/>
            <person name="Kazmierczak K.M."/>
            <person name="Andrzejewski T.M."/>
            <person name="Davidsen T.M."/>
            <person name="Wayne K.J."/>
            <person name="Tettelin H."/>
            <person name="Glass J.I."/>
            <person name="Rusch D."/>
            <person name="Podicherti R."/>
            <person name="Tsui H.-C.T."/>
            <person name="Winkler M.E."/>
        </authorList>
    </citation>
    <scope>NUCLEOTIDE SEQUENCE</scope>
</reference>
<keyword evidence="1" id="KW-0812">Transmembrane</keyword>
<evidence type="ECO:0000256" key="1">
    <source>
        <dbReference type="SAM" id="Phobius"/>
    </source>
</evidence>
<organism evidence="2">
    <name type="scientific">marine metagenome</name>
    <dbReference type="NCBI Taxonomy" id="408172"/>
    <lineage>
        <taxon>unclassified sequences</taxon>
        <taxon>metagenomes</taxon>
        <taxon>ecological metagenomes</taxon>
    </lineage>
</organism>
<feature type="transmembrane region" description="Helical" evidence="1">
    <location>
        <begin position="51"/>
        <end position="69"/>
    </location>
</feature>
<dbReference type="EMBL" id="UINC01084517">
    <property type="protein sequence ID" value="SVC31239.1"/>
    <property type="molecule type" value="Genomic_DNA"/>
</dbReference>
<dbReference type="GO" id="GO:0016020">
    <property type="term" value="C:membrane"/>
    <property type="evidence" value="ECO:0007669"/>
    <property type="project" value="InterPro"/>
</dbReference>
<feature type="non-terminal residue" evidence="2">
    <location>
        <position position="73"/>
    </location>
</feature>
<accession>A0A382L3Q0</accession>
<proteinExistence type="predicted"/>
<protein>
    <submittedName>
        <fullName evidence="2">Uncharacterized protein</fullName>
    </submittedName>
</protein>
<keyword evidence="1" id="KW-1133">Transmembrane helix</keyword>
<evidence type="ECO:0000313" key="2">
    <source>
        <dbReference type="EMBL" id="SVC31239.1"/>
    </source>
</evidence>